<feature type="region of interest" description="Disordered" evidence="1">
    <location>
        <begin position="543"/>
        <end position="768"/>
    </location>
</feature>
<dbReference type="eggNOG" id="ENOG502SHV0">
    <property type="taxonomic scope" value="Eukaryota"/>
</dbReference>
<feature type="compositionally biased region" description="Low complexity" evidence="1">
    <location>
        <begin position="233"/>
        <end position="247"/>
    </location>
</feature>
<dbReference type="HOGENOM" id="CLU_322625_0_0_1"/>
<dbReference type="KEGG" id="cthr:CTHT_0011510"/>
<feature type="region of interest" description="Disordered" evidence="1">
    <location>
        <begin position="108"/>
        <end position="144"/>
    </location>
</feature>
<dbReference type="OMA" id="RAHPEHM"/>
<feature type="compositionally biased region" description="Polar residues" evidence="1">
    <location>
        <begin position="580"/>
        <end position="593"/>
    </location>
</feature>
<feature type="compositionally biased region" description="Low complexity" evidence="1">
    <location>
        <begin position="651"/>
        <end position="662"/>
    </location>
</feature>
<name>G0S0W8_CHATD</name>
<feature type="region of interest" description="Disordered" evidence="1">
    <location>
        <begin position="169"/>
        <end position="426"/>
    </location>
</feature>
<evidence type="ECO:0000313" key="3">
    <source>
        <dbReference type="Proteomes" id="UP000008066"/>
    </source>
</evidence>
<protein>
    <submittedName>
        <fullName evidence="2">Uncharacterized protein</fullName>
    </submittedName>
</protein>
<feature type="compositionally biased region" description="Low complexity" evidence="1">
    <location>
        <begin position="704"/>
        <end position="715"/>
    </location>
</feature>
<evidence type="ECO:0000256" key="1">
    <source>
        <dbReference type="SAM" id="MobiDB-lite"/>
    </source>
</evidence>
<reference evidence="2 3" key="1">
    <citation type="journal article" date="2011" name="Cell">
        <title>Insight into structure and assembly of the nuclear pore complex by utilizing the genome of a eukaryotic thermophile.</title>
        <authorList>
            <person name="Amlacher S."/>
            <person name="Sarges P."/>
            <person name="Flemming D."/>
            <person name="van Noort V."/>
            <person name="Kunze R."/>
            <person name="Devos D.P."/>
            <person name="Arumugam M."/>
            <person name="Bork P."/>
            <person name="Hurt E."/>
        </authorList>
    </citation>
    <scope>NUCLEOTIDE SEQUENCE [LARGE SCALE GENOMIC DNA]</scope>
    <source>
        <strain evidence="3">DSM 1495 / CBS 144.50 / IMI 039719</strain>
    </source>
</reference>
<feature type="compositionally biased region" description="Low complexity" evidence="1">
    <location>
        <begin position="369"/>
        <end position="383"/>
    </location>
</feature>
<organism evidence="3">
    <name type="scientific">Chaetomium thermophilum (strain DSM 1495 / CBS 144.50 / IMI 039719)</name>
    <name type="common">Thermochaetoides thermophila</name>
    <dbReference type="NCBI Taxonomy" id="759272"/>
    <lineage>
        <taxon>Eukaryota</taxon>
        <taxon>Fungi</taxon>
        <taxon>Dikarya</taxon>
        <taxon>Ascomycota</taxon>
        <taxon>Pezizomycotina</taxon>
        <taxon>Sordariomycetes</taxon>
        <taxon>Sordariomycetidae</taxon>
        <taxon>Sordariales</taxon>
        <taxon>Chaetomiaceae</taxon>
        <taxon>Thermochaetoides</taxon>
    </lineage>
</organism>
<feature type="compositionally biased region" description="Polar residues" evidence="1">
    <location>
        <begin position="723"/>
        <end position="744"/>
    </location>
</feature>
<feature type="compositionally biased region" description="Polar residues" evidence="1">
    <location>
        <begin position="600"/>
        <end position="610"/>
    </location>
</feature>
<keyword evidence="3" id="KW-1185">Reference proteome</keyword>
<feature type="compositionally biased region" description="Polar residues" evidence="1">
    <location>
        <begin position="133"/>
        <end position="144"/>
    </location>
</feature>
<feature type="compositionally biased region" description="Basic and acidic residues" evidence="1">
    <location>
        <begin position="31"/>
        <end position="44"/>
    </location>
</feature>
<sequence>MKPWAEQRPASPQRAGLATSPSKSPFVRPADIYRRVEEEKERRGPQAGTFPSSTAVSAGTRVDETAHKPSVSENTGLGLQSVHDATLSAERKSEYGLEGLIDSYGHRESTVAHPAGGGDTKLSQEPNSDCAGTVNSRRFSTSPQLPDLARMSGFGEDFFSSALFSGSKIDSPAQTSMQSSVSDCTPAAPSIQPACAGLTSGQSCTLLSAHPPPHTPVSFPSKPVVDSNAPLHSSSASVASNSTTSSSPAGPDQAVGLPFRDKPRELSPGSDGPTEQRQPAAEPSREAALHAGKHTISSPTAPALPGGWVSESATPALEPSHSPQNPALSSHQLPAKAIPSPRSPEAPGLPAGQPQQVALTPNSQEMVIPTSTPATKAATAVSTLPISPREPSPLHIASPVSSQHATSNVDRNVHSPTNQDRLSGSQITTNATSFHLGLTTTAPLNPRKGSSDANISLLPPIVSLPPLDADTSFGSSNSSPVKDSDILSEEIIKSLTPSEPPTRLGGKARELTTAYPAAAELELSRESSYLGDVYGDYWASVGETFSQGDRPKESPQPSPVSLRPLDTLQKPPSAILAKNVVNQTSPEDSTTINPAGAPDTTANGTGTPRNRFSWEEEDVGESIINSSGQRAQTPSEPKASVSDVAQSSVLATEPTTATTAVTKPSPISSKVDIRQPSPDPQFVCPPERSQAAAGGASDKAPGFSVSDYSVSSRSPVLERPDVQISTRPLSPSENAVSQDSSTGKSPEAEQAKTSNVSSIKKDSPNTMPFRKIMELSSPAERIKQYNHARWQVSTADSGLTEWVSVMLARHPEHVDSGFSTTPALRSPGFPGQGQGPLKSPIVLSGASHHLHQLGHSSNQMGSKGKEFLMAAGKAGKGLLNKGRSKLKALEDKLEERR</sequence>
<dbReference type="RefSeq" id="XP_006691670.1">
    <property type="nucleotide sequence ID" value="XM_006691607.1"/>
</dbReference>
<accession>G0S0W8</accession>
<feature type="compositionally biased region" description="Polar residues" evidence="1">
    <location>
        <begin position="172"/>
        <end position="183"/>
    </location>
</feature>
<feature type="compositionally biased region" description="Polar residues" evidence="1">
    <location>
        <begin position="623"/>
        <end position="635"/>
    </location>
</feature>
<evidence type="ECO:0000313" key="2">
    <source>
        <dbReference type="EMBL" id="EGS22678.1"/>
    </source>
</evidence>
<dbReference type="Proteomes" id="UP000008066">
    <property type="component" value="Unassembled WGS sequence"/>
</dbReference>
<dbReference type="OrthoDB" id="5151921at2759"/>
<feature type="compositionally biased region" description="Polar residues" evidence="1">
    <location>
        <begin position="353"/>
        <end position="365"/>
    </location>
</feature>
<gene>
    <name evidence="2" type="ORF">CTHT_0011510</name>
</gene>
<proteinExistence type="predicted"/>
<dbReference type="EMBL" id="GL988039">
    <property type="protein sequence ID" value="EGS22678.1"/>
    <property type="molecule type" value="Genomic_DNA"/>
</dbReference>
<dbReference type="STRING" id="759272.G0S0W8"/>
<feature type="compositionally biased region" description="Polar residues" evidence="1">
    <location>
        <begin position="321"/>
        <end position="332"/>
    </location>
</feature>
<dbReference type="AlphaFoldDB" id="G0S0W8"/>
<feature type="compositionally biased region" description="Polar residues" evidence="1">
    <location>
        <begin position="399"/>
        <end position="426"/>
    </location>
</feature>
<feature type="region of interest" description="Disordered" evidence="1">
    <location>
        <begin position="1"/>
        <end position="92"/>
    </location>
</feature>
<dbReference type="GeneID" id="18255189"/>